<dbReference type="EMBL" id="JBBMFN010000001">
    <property type="protein sequence ID" value="MEQ2464168.1"/>
    <property type="molecule type" value="Genomic_DNA"/>
</dbReference>
<dbReference type="SUPFAM" id="SSF52540">
    <property type="entry name" value="P-loop containing nucleoside triphosphate hydrolases"/>
    <property type="match status" value="1"/>
</dbReference>
<comment type="caution">
    <text evidence="2">The sequence shown here is derived from an EMBL/GenBank/DDBJ whole genome shotgun (WGS) entry which is preliminary data.</text>
</comment>
<keyword evidence="2" id="KW-0378">Hydrolase</keyword>
<keyword evidence="2" id="KW-0347">Helicase</keyword>
<dbReference type="Gene3D" id="3.40.50.300">
    <property type="entry name" value="P-loop containing nucleotide triphosphate hydrolases"/>
    <property type="match status" value="2"/>
</dbReference>
<organism evidence="2 3">
    <name type="scientific">Niallia hominis</name>
    <dbReference type="NCBI Taxonomy" id="3133173"/>
    <lineage>
        <taxon>Bacteria</taxon>
        <taxon>Bacillati</taxon>
        <taxon>Bacillota</taxon>
        <taxon>Bacilli</taxon>
        <taxon>Bacillales</taxon>
        <taxon>Bacillaceae</taxon>
        <taxon>Niallia</taxon>
    </lineage>
</organism>
<gene>
    <name evidence="2" type="ORF">WMO63_00625</name>
</gene>
<proteinExistence type="predicted"/>
<protein>
    <submittedName>
        <fullName evidence="2">DEAD/DEAH box helicase family protein</fullName>
    </submittedName>
</protein>
<dbReference type="Proteomes" id="UP001465426">
    <property type="component" value="Unassembled WGS sequence"/>
</dbReference>
<evidence type="ECO:0000313" key="3">
    <source>
        <dbReference type="Proteomes" id="UP001465426"/>
    </source>
</evidence>
<keyword evidence="2" id="KW-0067">ATP-binding</keyword>
<dbReference type="InterPro" id="IPR027417">
    <property type="entry name" value="P-loop_NTPase"/>
</dbReference>
<evidence type="ECO:0000259" key="1">
    <source>
        <dbReference type="Pfam" id="PF04851"/>
    </source>
</evidence>
<accession>A0ABV1EUW6</accession>
<evidence type="ECO:0000313" key="2">
    <source>
        <dbReference type="EMBL" id="MEQ2464168.1"/>
    </source>
</evidence>
<keyword evidence="2" id="KW-0547">Nucleotide-binding</keyword>
<dbReference type="PANTHER" id="PTHR47396:SF1">
    <property type="entry name" value="ATP-DEPENDENT HELICASE IRC3-RELATED"/>
    <property type="match status" value="1"/>
</dbReference>
<dbReference type="RefSeq" id="WP_349204050.1">
    <property type="nucleotide sequence ID" value="NZ_JBBMFN010000001.1"/>
</dbReference>
<dbReference type="InterPro" id="IPR050742">
    <property type="entry name" value="Helicase_Restrict-Modif_Enz"/>
</dbReference>
<dbReference type="PANTHER" id="PTHR47396">
    <property type="entry name" value="TYPE I RESTRICTION ENZYME ECOKI R PROTEIN"/>
    <property type="match status" value="1"/>
</dbReference>
<dbReference type="InterPro" id="IPR006935">
    <property type="entry name" value="Helicase/UvrB_N"/>
</dbReference>
<reference evidence="2 3" key="1">
    <citation type="submission" date="2024-03" db="EMBL/GenBank/DDBJ databases">
        <title>Human intestinal bacterial collection.</title>
        <authorList>
            <person name="Pauvert C."/>
            <person name="Hitch T.C.A."/>
            <person name="Clavel T."/>
        </authorList>
    </citation>
    <scope>NUCLEOTIDE SEQUENCE [LARGE SCALE GENOMIC DNA]</scope>
    <source>
        <strain evidence="2 3">CLA-SR-H024</strain>
    </source>
</reference>
<dbReference type="Pfam" id="PF04851">
    <property type="entry name" value="ResIII"/>
    <property type="match status" value="1"/>
</dbReference>
<name>A0ABV1EUW6_9BACI</name>
<dbReference type="GO" id="GO:0004386">
    <property type="term" value="F:helicase activity"/>
    <property type="evidence" value="ECO:0007669"/>
    <property type="project" value="UniProtKB-KW"/>
</dbReference>
<feature type="domain" description="Helicase/UvrB N-terminal" evidence="1">
    <location>
        <begin position="13"/>
        <end position="233"/>
    </location>
</feature>
<keyword evidence="3" id="KW-1185">Reference proteome</keyword>
<sequence>MNRFVNPISNRLSLRNPQRESLEILAEIIESIGLGKILSQDELQKKLEQIKGMFPSVQDFERNFPSVCFALATGVGKTRLMGAFISYLYMAKGIKNFFVLAPNLTIYEKLIQDFTPNTKKYVFKGISQFAIKEPLVINGDNYEDSALLLLDEERVKINIFNISKINTEVKGGKSPRIKRLSEYIGESYFEYLSSLPDLVLLMDESHRYRASAGVKALNELNPVLGLELTATPQVEKGKRSIPFKNVIYSYPLYKAMEDGYVKEPTVATRENFDVSNYPNEDELDRLKLADGILVHEETKIELEVYAKENNQSMVKPFILIVAQDTNHAEGLMGIIKSNDFFDGRYRDKVITVHSKQSGEEKDETIQELLALEDPNSNTEIVIHVNKLKEGWDVTNLYTIIPLRAANSKTLVEQSIGRGLRLPYGKRTKIKSVDRLTIIAHDRFQDIIDEANNPDSIIRKGVVIGRDVAGTHKRVVSVESNAKQSILQKIAGNDIDSQDETVKRRVEVKQNIAETTIRTIQKMTSIPSNSHLTNTEIKKKIVQEVKASYPVGQIEFDLEDQTNIIEEIVETVTEYIIEKTMDIPKIILQPKEELTWGFQDFDLNVSGIYLQPVTQEILLQELRTRNRDIMHFKIEVDSNDPLEDYIISRLMDFDDISYEDHADLLYKLVGQLISHLRSYLNDDNVRNVLMYNQQLLANKIHAQMLEHYQESKVEYDVVVRSDFEVLRTNTFSVDINEEVRDFQISVEDRSAIRGMSFGGFKRCLYPIQKFDAENERRFAVICEQDLTVEKWFKPALNQLKIYYNQKQAYNPDFIVETTNKKYLVELKAANKVDGDKEVEAKASAAIQWCKHATDHELQHSGKEWVYLLIPHNDVNENMTIVGLEARYKKK</sequence>